<organism evidence="1 2">
    <name type="scientific">Schistosoma mattheei</name>
    <dbReference type="NCBI Taxonomy" id="31246"/>
    <lineage>
        <taxon>Eukaryota</taxon>
        <taxon>Metazoa</taxon>
        <taxon>Spiralia</taxon>
        <taxon>Lophotrochozoa</taxon>
        <taxon>Platyhelminthes</taxon>
        <taxon>Trematoda</taxon>
        <taxon>Digenea</taxon>
        <taxon>Strigeidida</taxon>
        <taxon>Schistosomatoidea</taxon>
        <taxon>Schistosomatidae</taxon>
        <taxon>Schistosoma</taxon>
    </lineage>
</organism>
<keyword evidence="2" id="KW-1185">Reference proteome</keyword>
<reference evidence="1 2" key="1">
    <citation type="submission" date="2018-11" db="EMBL/GenBank/DDBJ databases">
        <authorList>
            <consortium name="Pathogen Informatics"/>
        </authorList>
    </citation>
    <scope>NUCLEOTIDE SEQUENCE [LARGE SCALE GENOMIC DNA]</scope>
    <source>
        <strain>Denwood</strain>
        <strain evidence="2">Zambia</strain>
    </source>
</reference>
<sequence length="110" mass="11795">MNPYHQMDVVTPSSLTSIDNQLISDIPRAPSVATGLEEVGFEPPIIVSRLAAKEKRCAPVINVNLLSGSAYQTEHTVDQQRLSFDNTDGSAVNGGGDVANFSYKTTSEGR</sequence>
<protein>
    <submittedName>
        <fullName evidence="1">Uncharacterized protein</fullName>
    </submittedName>
</protein>
<dbReference type="AlphaFoldDB" id="A0A183NL14"/>
<dbReference type="EMBL" id="UZAL01004229">
    <property type="protein sequence ID" value="VDO89632.1"/>
    <property type="molecule type" value="Genomic_DNA"/>
</dbReference>
<dbReference type="Proteomes" id="UP000269396">
    <property type="component" value="Unassembled WGS sequence"/>
</dbReference>
<evidence type="ECO:0000313" key="1">
    <source>
        <dbReference type="EMBL" id="VDO89632.1"/>
    </source>
</evidence>
<name>A0A183NL14_9TREM</name>
<gene>
    <name evidence="1" type="ORF">SMTD_LOCUS2800</name>
</gene>
<evidence type="ECO:0000313" key="2">
    <source>
        <dbReference type="Proteomes" id="UP000269396"/>
    </source>
</evidence>
<proteinExistence type="predicted"/>
<accession>A0A183NL14</accession>